<dbReference type="EMBL" id="JACCAS010000002">
    <property type="protein sequence ID" value="NYH25617.1"/>
    <property type="molecule type" value="Genomic_DNA"/>
</dbReference>
<dbReference type="Pfam" id="PF07690">
    <property type="entry name" value="MFS_1"/>
    <property type="match status" value="1"/>
</dbReference>
<feature type="transmembrane region" description="Helical" evidence="7">
    <location>
        <begin position="198"/>
        <end position="217"/>
    </location>
</feature>
<feature type="transmembrane region" description="Helical" evidence="7">
    <location>
        <begin position="251"/>
        <end position="275"/>
    </location>
</feature>
<dbReference type="Pfam" id="PF00083">
    <property type="entry name" value="Sugar_tr"/>
    <property type="match status" value="1"/>
</dbReference>
<feature type="transmembrane region" description="Helical" evidence="7">
    <location>
        <begin position="318"/>
        <end position="337"/>
    </location>
</feature>
<evidence type="ECO:0000256" key="7">
    <source>
        <dbReference type="SAM" id="Phobius"/>
    </source>
</evidence>
<protein>
    <submittedName>
        <fullName evidence="9">MFS family permease</fullName>
    </submittedName>
</protein>
<sequence length="452" mass="47446">MNDPLSALDGLAAATPRRALPPRYKAVLSATAGSIIEGFDFIAYGTAAALVFNRQFFPNLDPTSATLASFGAFATGLFARPLGAVLFGHFGDRLGRKSMLTLSLFLMGFSTIAIGLIPNYAQIGAWSAVLLVALRILQGVALGGEMGGAVLMAVEHAPASRAGLFGSLPQIGPPIGLLLSTLAFSLLTRLPEPAFQSWGWRVPFLASVVLVLLGAFVRRSVGETPAFEKAARVQKSADVPLWQLLARHKKALLLAIGAKLPEVTLYYVLTVFLVSYASTRLGFSRNAVLQAVMLGAAIQIVTLPLIGYLADRVGVRRFYLGGAVVMALCVVPLLRWIDSGSLVALQVAVAIALGLNYPLLFGPQSALFAAQFPVAVRFSGISIGIQFAAAIGGGLAPIVATALVTRFHSLQPIALYVGALAALAALCTRLMKNVPSVQTQTPPPTSLNSQGE</sequence>
<feature type="transmembrane region" description="Helical" evidence="7">
    <location>
        <begin position="64"/>
        <end position="87"/>
    </location>
</feature>
<dbReference type="SUPFAM" id="SSF103473">
    <property type="entry name" value="MFS general substrate transporter"/>
    <property type="match status" value="1"/>
</dbReference>
<dbReference type="RefSeq" id="WP_373565359.1">
    <property type="nucleotide sequence ID" value="NZ_JACCAS010000002.1"/>
</dbReference>
<feature type="transmembrane region" description="Helical" evidence="7">
    <location>
        <begin position="99"/>
        <end position="117"/>
    </location>
</feature>
<dbReference type="InterPro" id="IPR011701">
    <property type="entry name" value="MFS"/>
</dbReference>
<proteinExistence type="predicted"/>
<evidence type="ECO:0000256" key="3">
    <source>
        <dbReference type="ARBA" id="ARBA00022475"/>
    </source>
</evidence>
<evidence type="ECO:0000313" key="9">
    <source>
        <dbReference type="EMBL" id="NYH25617.1"/>
    </source>
</evidence>
<dbReference type="GO" id="GO:0022857">
    <property type="term" value="F:transmembrane transporter activity"/>
    <property type="evidence" value="ECO:0007669"/>
    <property type="project" value="InterPro"/>
</dbReference>
<feature type="transmembrane region" description="Helical" evidence="7">
    <location>
        <begin position="343"/>
        <end position="362"/>
    </location>
</feature>
<dbReference type="PROSITE" id="PS50850">
    <property type="entry name" value="MFS"/>
    <property type="match status" value="1"/>
</dbReference>
<keyword evidence="5 7" id="KW-1133">Transmembrane helix</keyword>
<keyword evidence="6 7" id="KW-0472">Membrane</keyword>
<comment type="subcellular location">
    <subcellularLocation>
        <location evidence="1">Cell membrane</location>
        <topology evidence="1">Multi-pass membrane protein</topology>
    </subcellularLocation>
</comment>
<gene>
    <name evidence="9" type="ORF">GGD40_005188</name>
</gene>
<evidence type="ECO:0000256" key="1">
    <source>
        <dbReference type="ARBA" id="ARBA00004651"/>
    </source>
</evidence>
<reference evidence="9 10" key="1">
    <citation type="submission" date="2020-07" db="EMBL/GenBank/DDBJ databases">
        <title>Exploring microbial biodiversity for novel pathways involved in the catabolism of aromatic compounds derived from lignin.</title>
        <authorList>
            <person name="Elkins J."/>
        </authorList>
    </citation>
    <scope>NUCLEOTIDE SEQUENCE [LARGE SCALE GENOMIC DNA]</scope>
    <source>
        <strain evidence="9 10">H2C3C</strain>
    </source>
</reference>
<dbReference type="Proteomes" id="UP000540929">
    <property type="component" value="Unassembled WGS sequence"/>
</dbReference>
<dbReference type="CDD" id="cd17369">
    <property type="entry name" value="MFS_ShiA_like"/>
    <property type="match status" value="1"/>
</dbReference>
<evidence type="ECO:0000256" key="6">
    <source>
        <dbReference type="ARBA" id="ARBA00023136"/>
    </source>
</evidence>
<feature type="transmembrane region" description="Helical" evidence="7">
    <location>
        <begin position="413"/>
        <end position="431"/>
    </location>
</feature>
<keyword evidence="2" id="KW-0813">Transport</keyword>
<dbReference type="InterPro" id="IPR005828">
    <property type="entry name" value="MFS_sugar_transport-like"/>
</dbReference>
<evidence type="ECO:0000313" key="10">
    <source>
        <dbReference type="Proteomes" id="UP000540929"/>
    </source>
</evidence>
<feature type="domain" description="Major facilitator superfamily (MFS) profile" evidence="8">
    <location>
        <begin position="26"/>
        <end position="436"/>
    </location>
</feature>
<keyword evidence="3" id="KW-1003">Cell membrane</keyword>
<accession>A0A7Y9WRA9</accession>
<evidence type="ECO:0000256" key="5">
    <source>
        <dbReference type="ARBA" id="ARBA00022989"/>
    </source>
</evidence>
<feature type="transmembrane region" description="Helical" evidence="7">
    <location>
        <begin position="123"/>
        <end position="143"/>
    </location>
</feature>
<keyword evidence="4 7" id="KW-0812">Transmembrane</keyword>
<dbReference type="PANTHER" id="PTHR43045">
    <property type="entry name" value="SHIKIMATE TRANSPORTER"/>
    <property type="match status" value="1"/>
</dbReference>
<name>A0A7Y9WRA9_9BURK</name>
<dbReference type="InterPro" id="IPR020846">
    <property type="entry name" value="MFS_dom"/>
</dbReference>
<evidence type="ECO:0000259" key="8">
    <source>
        <dbReference type="PROSITE" id="PS50850"/>
    </source>
</evidence>
<feature type="transmembrane region" description="Helical" evidence="7">
    <location>
        <begin position="287"/>
        <end position="306"/>
    </location>
</feature>
<evidence type="ECO:0000256" key="2">
    <source>
        <dbReference type="ARBA" id="ARBA00022448"/>
    </source>
</evidence>
<organism evidence="9 10">
    <name type="scientific">Paraburkholderia bryophila</name>
    <dbReference type="NCBI Taxonomy" id="420952"/>
    <lineage>
        <taxon>Bacteria</taxon>
        <taxon>Pseudomonadati</taxon>
        <taxon>Pseudomonadota</taxon>
        <taxon>Betaproteobacteria</taxon>
        <taxon>Burkholderiales</taxon>
        <taxon>Burkholderiaceae</taxon>
        <taxon>Paraburkholderia</taxon>
    </lineage>
</organism>
<dbReference type="PANTHER" id="PTHR43045:SF1">
    <property type="entry name" value="SHIKIMATE TRANSPORTER"/>
    <property type="match status" value="1"/>
</dbReference>
<dbReference type="GO" id="GO:0005886">
    <property type="term" value="C:plasma membrane"/>
    <property type="evidence" value="ECO:0007669"/>
    <property type="project" value="UniProtKB-SubCell"/>
</dbReference>
<keyword evidence="10" id="KW-1185">Reference proteome</keyword>
<dbReference type="Gene3D" id="1.20.1250.20">
    <property type="entry name" value="MFS general substrate transporter like domains"/>
    <property type="match status" value="2"/>
</dbReference>
<feature type="transmembrane region" description="Helical" evidence="7">
    <location>
        <begin position="164"/>
        <end position="186"/>
    </location>
</feature>
<comment type="caution">
    <text evidence="9">The sequence shown here is derived from an EMBL/GenBank/DDBJ whole genome shotgun (WGS) entry which is preliminary data.</text>
</comment>
<dbReference type="InterPro" id="IPR036259">
    <property type="entry name" value="MFS_trans_sf"/>
</dbReference>
<dbReference type="AlphaFoldDB" id="A0A7Y9WRA9"/>
<feature type="transmembrane region" description="Helical" evidence="7">
    <location>
        <begin position="383"/>
        <end position="407"/>
    </location>
</feature>
<evidence type="ECO:0000256" key="4">
    <source>
        <dbReference type="ARBA" id="ARBA00022692"/>
    </source>
</evidence>